<proteinExistence type="predicted"/>
<protein>
    <submittedName>
        <fullName evidence="2">Uncharacterized protein</fullName>
    </submittedName>
</protein>
<organism evidence="2 3">
    <name type="scientific">Neurospora hispaniola</name>
    <dbReference type="NCBI Taxonomy" id="588809"/>
    <lineage>
        <taxon>Eukaryota</taxon>
        <taxon>Fungi</taxon>
        <taxon>Dikarya</taxon>
        <taxon>Ascomycota</taxon>
        <taxon>Pezizomycotina</taxon>
        <taxon>Sordariomycetes</taxon>
        <taxon>Sordariomycetidae</taxon>
        <taxon>Sordariales</taxon>
        <taxon>Sordariaceae</taxon>
        <taxon>Neurospora</taxon>
    </lineage>
</organism>
<dbReference type="RefSeq" id="XP_062693410.1">
    <property type="nucleotide sequence ID" value="XM_062840830.1"/>
</dbReference>
<comment type="caution">
    <text evidence="2">The sequence shown here is derived from an EMBL/GenBank/DDBJ whole genome shotgun (WGS) entry which is preliminary data.</text>
</comment>
<reference evidence="2 3" key="1">
    <citation type="journal article" date="2023" name="Mol. Phylogenet. Evol.">
        <title>Genome-scale phylogeny and comparative genomics of the fungal order Sordariales.</title>
        <authorList>
            <person name="Hensen N."/>
            <person name="Bonometti L."/>
            <person name="Westerberg I."/>
            <person name="Brannstrom I.O."/>
            <person name="Guillou S."/>
            <person name="Cros-Aarteil S."/>
            <person name="Calhoun S."/>
            <person name="Haridas S."/>
            <person name="Kuo A."/>
            <person name="Mondo S."/>
            <person name="Pangilinan J."/>
            <person name="Riley R."/>
            <person name="LaButti K."/>
            <person name="Andreopoulos B."/>
            <person name="Lipzen A."/>
            <person name="Chen C."/>
            <person name="Yan M."/>
            <person name="Daum C."/>
            <person name="Ng V."/>
            <person name="Clum A."/>
            <person name="Steindorff A."/>
            <person name="Ohm R.A."/>
            <person name="Martin F."/>
            <person name="Silar P."/>
            <person name="Natvig D.O."/>
            <person name="Lalanne C."/>
            <person name="Gautier V."/>
            <person name="Ament-Velasquez S.L."/>
            <person name="Kruys A."/>
            <person name="Hutchinson M.I."/>
            <person name="Powell A.J."/>
            <person name="Barry K."/>
            <person name="Miller A.N."/>
            <person name="Grigoriev I.V."/>
            <person name="Debuchy R."/>
            <person name="Gladieux P."/>
            <person name="Hiltunen Thoren M."/>
            <person name="Johannesson H."/>
        </authorList>
    </citation>
    <scope>NUCLEOTIDE SEQUENCE [LARGE SCALE GENOMIC DNA]</scope>
    <source>
        <strain evidence="2 3">FGSC 10403</strain>
    </source>
</reference>
<dbReference type="Proteomes" id="UP001285908">
    <property type="component" value="Unassembled WGS sequence"/>
</dbReference>
<evidence type="ECO:0000313" key="3">
    <source>
        <dbReference type="Proteomes" id="UP001285908"/>
    </source>
</evidence>
<dbReference type="EMBL" id="JAULSX010000004">
    <property type="protein sequence ID" value="KAK3492952.1"/>
    <property type="molecule type" value="Genomic_DNA"/>
</dbReference>
<evidence type="ECO:0000256" key="1">
    <source>
        <dbReference type="SAM" id="MobiDB-lite"/>
    </source>
</evidence>
<keyword evidence="3" id="KW-1185">Reference proteome</keyword>
<gene>
    <name evidence="2" type="ORF">B0T23DRAFT_442834</name>
</gene>
<accession>A0AAJ0I8L4</accession>
<sequence length="231" mass="24732">MPQSISKLLDMPVLRHLTFKSSAPGTEGAEIAHNRARPSSKRAANTTKPDSAVKKSTRRSPKTKDEIPDSAFPPPQRQQLLNGYFGFIGPARAPPTGPSRALKRSKKDTVELGSRSIKQLFNAIPPTIIISDSEEDVDSSSSAASATPTLNRLTDIRAFTTLVWEAGLQQIEVFKCPSKHDNVIRLVNDKDFVPSFELGHPDGLVKPGVSGESGSISGIFSDPGGTDGGIC</sequence>
<name>A0AAJ0I8L4_9PEZI</name>
<evidence type="ECO:0000313" key="2">
    <source>
        <dbReference type="EMBL" id="KAK3492952.1"/>
    </source>
</evidence>
<feature type="region of interest" description="Disordered" evidence="1">
    <location>
        <begin position="20"/>
        <end position="109"/>
    </location>
</feature>
<dbReference type="GeneID" id="87878452"/>
<dbReference type="AlphaFoldDB" id="A0AAJ0I8L4"/>